<reference evidence="2 3" key="1">
    <citation type="submission" date="2016-05" db="EMBL/GenBank/DDBJ databases">
        <title>Draft genome sequence of a porcine commensal Rothia nasimurium.</title>
        <authorList>
            <person name="Gaiser R.A."/>
            <person name="Van Baarlen P."/>
            <person name="Wells J.M."/>
        </authorList>
    </citation>
    <scope>NUCLEOTIDE SEQUENCE [LARGE SCALE GENOMIC DNA]</scope>
    <source>
        <strain evidence="2 3">PT-32</strain>
    </source>
</reference>
<dbReference type="AlphaFoldDB" id="A0A1Y1RN95"/>
<gene>
    <name evidence="2" type="ORF">A7979_05670</name>
</gene>
<name>A0A1Y1RN95_9MICC</name>
<dbReference type="Proteomes" id="UP000192359">
    <property type="component" value="Unassembled WGS sequence"/>
</dbReference>
<keyword evidence="3" id="KW-1185">Reference proteome</keyword>
<evidence type="ECO:0000313" key="2">
    <source>
        <dbReference type="EMBL" id="ORC16089.1"/>
    </source>
</evidence>
<dbReference type="RefSeq" id="WP_083092693.1">
    <property type="nucleotide sequence ID" value="NZ_LXWF01000041.1"/>
</dbReference>
<dbReference type="EMBL" id="LXWF01000041">
    <property type="protein sequence ID" value="ORC16089.1"/>
    <property type="molecule type" value="Genomic_DNA"/>
</dbReference>
<keyword evidence="1" id="KW-0732">Signal</keyword>
<proteinExistence type="predicted"/>
<protein>
    <submittedName>
        <fullName evidence="2">Uncharacterized protein</fullName>
    </submittedName>
</protein>
<evidence type="ECO:0000256" key="1">
    <source>
        <dbReference type="SAM" id="SignalP"/>
    </source>
</evidence>
<feature type="chain" id="PRO_5039566639" evidence="1">
    <location>
        <begin position="23"/>
        <end position="243"/>
    </location>
</feature>
<feature type="signal peptide" evidence="1">
    <location>
        <begin position="1"/>
        <end position="22"/>
    </location>
</feature>
<sequence length="243" mass="25152">MATYRSKTALTSAFLIGALAFAGCGAANDAADSASNAAESASASQGLTDEQKGQVETTIKDYFTALATAEMPAEPPADIQEILSQVNSSADFESLEGIASALSPLSDEDKQKLDDYVKGLDPTYDLFDRSDISVEQSIVLSLVSLGMGNAATADDQESIATITVDTDKVTFTEDTATLPADAFSIGGSASAESSESAVSGNPFTEGPGVIFDGTVLKLENGEWKIDAASYLKSLDQVMAASNQ</sequence>
<comment type="caution">
    <text evidence="2">The sequence shown here is derived from an EMBL/GenBank/DDBJ whole genome shotgun (WGS) entry which is preliminary data.</text>
</comment>
<dbReference type="PROSITE" id="PS51257">
    <property type="entry name" value="PROKAR_LIPOPROTEIN"/>
    <property type="match status" value="1"/>
</dbReference>
<organism evidence="2 3">
    <name type="scientific">Rothia nasimurium</name>
    <dbReference type="NCBI Taxonomy" id="85336"/>
    <lineage>
        <taxon>Bacteria</taxon>
        <taxon>Bacillati</taxon>
        <taxon>Actinomycetota</taxon>
        <taxon>Actinomycetes</taxon>
        <taxon>Micrococcales</taxon>
        <taxon>Micrococcaceae</taxon>
        <taxon>Rothia</taxon>
    </lineage>
</organism>
<accession>A0A1Y1RN95</accession>
<evidence type="ECO:0000313" key="3">
    <source>
        <dbReference type="Proteomes" id="UP000192359"/>
    </source>
</evidence>